<evidence type="ECO:0000256" key="1">
    <source>
        <dbReference type="SAM" id="MobiDB-lite"/>
    </source>
</evidence>
<feature type="compositionally biased region" description="Basic and acidic residues" evidence="1">
    <location>
        <begin position="82"/>
        <end position="91"/>
    </location>
</feature>
<organism evidence="2 3">
    <name type="scientific">Panicum virgatum</name>
    <name type="common">Blackwell switchgrass</name>
    <dbReference type="NCBI Taxonomy" id="38727"/>
    <lineage>
        <taxon>Eukaryota</taxon>
        <taxon>Viridiplantae</taxon>
        <taxon>Streptophyta</taxon>
        <taxon>Embryophyta</taxon>
        <taxon>Tracheophyta</taxon>
        <taxon>Spermatophyta</taxon>
        <taxon>Magnoliopsida</taxon>
        <taxon>Liliopsida</taxon>
        <taxon>Poales</taxon>
        <taxon>Poaceae</taxon>
        <taxon>PACMAD clade</taxon>
        <taxon>Panicoideae</taxon>
        <taxon>Panicodae</taxon>
        <taxon>Paniceae</taxon>
        <taxon>Panicinae</taxon>
        <taxon>Panicum</taxon>
        <taxon>Panicum sect. Hiantes</taxon>
    </lineage>
</organism>
<dbReference type="AlphaFoldDB" id="A0A8T0SPN7"/>
<gene>
    <name evidence="2" type="ORF">PVAP13_5KG370614</name>
</gene>
<protein>
    <submittedName>
        <fullName evidence="2">Uncharacterized protein</fullName>
    </submittedName>
</protein>
<evidence type="ECO:0000313" key="3">
    <source>
        <dbReference type="Proteomes" id="UP000823388"/>
    </source>
</evidence>
<feature type="region of interest" description="Disordered" evidence="1">
    <location>
        <begin position="1"/>
        <end position="37"/>
    </location>
</feature>
<comment type="caution">
    <text evidence="2">The sequence shown here is derived from an EMBL/GenBank/DDBJ whole genome shotgun (WGS) entry which is preliminary data.</text>
</comment>
<dbReference type="EMBL" id="CM029045">
    <property type="protein sequence ID" value="KAG2598129.1"/>
    <property type="molecule type" value="Genomic_DNA"/>
</dbReference>
<dbReference type="Proteomes" id="UP000823388">
    <property type="component" value="Chromosome 5K"/>
</dbReference>
<reference evidence="2" key="1">
    <citation type="submission" date="2020-05" db="EMBL/GenBank/DDBJ databases">
        <title>WGS assembly of Panicum virgatum.</title>
        <authorList>
            <person name="Lovell J.T."/>
            <person name="Jenkins J."/>
            <person name="Shu S."/>
            <person name="Juenger T.E."/>
            <person name="Schmutz J."/>
        </authorList>
    </citation>
    <scope>NUCLEOTIDE SEQUENCE</scope>
    <source>
        <strain evidence="2">AP13</strain>
    </source>
</reference>
<sequence length="263" mass="29373">MATVQVVSRRLMKASDTHQAPHPGRVQPRPRPSSRTDLHGLHILEAADHGLRRRRRGRDLRGWPAFLPEPLLPARRPHRHNQHYELRRPRDPLQQPGRRARCRARRRRGAGEPGLRRDGRAAAEDRAAVRRGRGAVGAGGIVRVRRLRRGVAHQPRRRGQVRAGRARHRVVRAHTLGVGGDSPRGGPVESNHDRSVFRPRAPPSYGAALDEAFAPLDARRQVDQSSVLRFYHVDAADVARLREAASRGSASGHRVTRVEAVSA</sequence>
<name>A0A8T0SPN7_PANVG</name>
<evidence type="ECO:0000313" key="2">
    <source>
        <dbReference type="EMBL" id="KAG2598129.1"/>
    </source>
</evidence>
<keyword evidence="3" id="KW-1185">Reference proteome</keyword>
<accession>A0A8T0SPN7</accession>
<proteinExistence type="predicted"/>
<feature type="compositionally biased region" description="Basic and acidic residues" evidence="1">
    <location>
        <begin position="114"/>
        <end position="126"/>
    </location>
</feature>
<feature type="region of interest" description="Disordered" evidence="1">
    <location>
        <begin position="74"/>
        <end position="126"/>
    </location>
</feature>
<feature type="compositionally biased region" description="Basic residues" evidence="1">
    <location>
        <begin position="98"/>
        <end position="108"/>
    </location>
</feature>